<feature type="domain" description="WYL" evidence="1">
    <location>
        <begin position="153"/>
        <end position="220"/>
    </location>
</feature>
<dbReference type="RefSeq" id="WP_345062737.1">
    <property type="nucleotide sequence ID" value="NZ_BAABCN010000002.1"/>
</dbReference>
<evidence type="ECO:0000313" key="4">
    <source>
        <dbReference type="EMBL" id="GAA3867973.1"/>
    </source>
</evidence>
<dbReference type="InterPro" id="IPR057727">
    <property type="entry name" value="WCX_dom"/>
</dbReference>
<feature type="domain" description="WCX" evidence="3">
    <location>
        <begin position="246"/>
        <end position="317"/>
    </location>
</feature>
<gene>
    <name evidence="4" type="ORF">GCM10022381_09270</name>
</gene>
<dbReference type="InterPro" id="IPR043839">
    <property type="entry name" value="PafC_HTH"/>
</dbReference>
<dbReference type="Pfam" id="PF13280">
    <property type="entry name" value="WYL"/>
    <property type="match status" value="1"/>
</dbReference>
<dbReference type="PROSITE" id="PS52050">
    <property type="entry name" value="WYL"/>
    <property type="match status" value="1"/>
</dbReference>
<dbReference type="InterPro" id="IPR028349">
    <property type="entry name" value="PafC-like"/>
</dbReference>
<evidence type="ECO:0000259" key="1">
    <source>
        <dbReference type="Pfam" id="PF13280"/>
    </source>
</evidence>
<keyword evidence="5" id="KW-1185">Reference proteome</keyword>
<proteinExistence type="predicted"/>
<dbReference type="PANTHER" id="PTHR34580">
    <property type="match status" value="1"/>
</dbReference>
<organism evidence="4 5">
    <name type="scientific">Leifsonia kafniensis</name>
    <dbReference type="NCBI Taxonomy" id="475957"/>
    <lineage>
        <taxon>Bacteria</taxon>
        <taxon>Bacillati</taxon>
        <taxon>Actinomycetota</taxon>
        <taxon>Actinomycetes</taxon>
        <taxon>Micrococcales</taxon>
        <taxon>Microbacteriaceae</taxon>
        <taxon>Leifsonia</taxon>
    </lineage>
</organism>
<reference evidence="5" key="1">
    <citation type="journal article" date="2019" name="Int. J. Syst. Evol. Microbiol.">
        <title>The Global Catalogue of Microorganisms (GCM) 10K type strain sequencing project: providing services to taxonomists for standard genome sequencing and annotation.</title>
        <authorList>
            <consortium name="The Broad Institute Genomics Platform"/>
            <consortium name="The Broad Institute Genome Sequencing Center for Infectious Disease"/>
            <person name="Wu L."/>
            <person name="Ma J."/>
        </authorList>
    </citation>
    <scope>NUCLEOTIDE SEQUENCE [LARGE SCALE GENOMIC DNA]</scope>
    <source>
        <strain evidence="5">JCM 17021</strain>
    </source>
</reference>
<dbReference type="EMBL" id="BAABCN010000002">
    <property type="protein sequence ID" value="GAA3867973.1"/>
    <property type="molecule type" value="Genomic_DNA"/>
</dbReference>
<accession>A0ABP7K8P2</accession>
<evidence type="ECO:0000259" key="2">
    <source>
        <dbReference type="Pfam" id="PF19187"/>
    </source>
</evidence>
<dbReference type="PANTHER" id="PTHR34580:SF1">
    <property type="entry name" value="PROTEIN PAFC"/>
    <property type="match status" value="1"/>
</dbReference>
<dbReference type="InterPro" id="IPR026881">
    <property type="entry name" value="WYL_dom"/>
</dbReference>
<name>A0ABP7K8P2_9MICO</name>
<dbReference type="PIRSF" id="PIRSF016838">
    <property type="entry name" value="PafC"/>
    <property type="match status" value="1"/>
</dbReference>
<protein>
    <submittedName>
        <fullName evidence="4">WYL domain-containing protein</fullName>
    </submittedName>
</protein>
<evidence type="ECO:0000259" key="3">
    <source>
        <dbReference type="Pfam" id="PF25583"/>
    </source>
</evidence>
<sequence length="328" mass="35773">MSERPAQFSAPDKLTFLLSLVPYLTEHTNVEVSEVAAHFAVSPDHVRDAVRLIALSGVPGESRQYQHGDLFDIHWDEFEENDRIVLTHLVAIDDAPRLSAREASALIAGLQYLSSLPENADKVAIASLMAKLTRGASAAPSQVAVSEAVASEAITTIQAAVRDGLPVEFDYLNARGEQVHRVVDPLRVESVDNDWYLRGWCHLREAVRTFRLDRMSSVEPTDQPAEAHAGDVRVPERLFEGSDDDLTVVVELPAAALRLIADYHPVGSEPRGNGALVRTTLRVAHYHGLKRLVAGLAGIVTVVSPDAARRVVADWAADGVARYDETEA</sequence>
<dbReference type="Proteomes" id="UP001501803">
    <property type="component" value="Unassembled WGS sequence"/>
</dbReference>
<evidence type="ECO:0000313" key="5">
    <source>
        <dbReference type="Proteomes" id="UP001501803"/>
    </source>
</evidence>
<dbReference type="Pfam" id="PF19187">
    <property type="entry name" value="HTH_PafC"/>
    <property type="match status" value="1"/>
</dbReference>
<dbReference type="InterPro" id="IPR051534">
    <property type="entry name" value="CBASS_pafABC_assoc_protein"/>
</dbReference>
<feature type="domain" description="PafC HTH" evidence="2">
    <location>
        <begin position="12"/>
        <end position="134"/>
    </location>
</feature>
<dbReference type="Pfam" id="PF25583">
    <property type="entry name" value="WCX"/>
    <property type="match status" value="1"/>
</dbReference>
<comment type="caution">
    <text evidence="4">The sequence shown here is derived from an EMBL/GenBank/DDBJ whole genome shotgun (WGS) entry which is preliminary data.</text>
</comment>